<proteinExistence type="predicted"/>
<feature type="domain" description="HD-GYP" evidence="2">
    <location>
        <begin position="147"/>
        <end position="344"/>
    </location>
</feature>
<dbReference type="PANTHER" id="PTHR43155:SF2">
    <property type="entry name" value="CYCLIC DI-GMP PHOSPHODIESTERASE PA4108"/>
    <property type="match status" value="1"/>
</dbReference>
<organism evidence="3 4">
    <name type="scientific">Tectimicrobiota bacterium</name>
    <dbReference type="NCBI Taxonomy" id="2528274"/>
    <lineage>
        <taxon>Bacteria</taxon>
        <taxon>Pseudomonadati</taxon>
        <taxon>Nitrospinota/Tectimicrobiota group</taxon>
        <taxon>Candidatus Tectimicrobiota</taxon>
    </lineage>
</organism>
<dbReference type="SMART" id="SM00471">
    <property type="entry name" value="HDc"/>
    <property type="match status" value="1"/>
</dbReference>
<reference evidence="3" key="1">
    <citation type="submission" date="2020-07" db="EMBL/GenBank/DDBJ databases">
        <title>Huge and variable diversity of episymbiotic CPR bacteria and DPANN archaea in groundwater ecosystems.</title>
        <authorList>
            <person name="He C.Y."/>
            <person name="Keren R."/>
            <person name="Whittaker M."/>
            <person name="Farag I.F."/>
            <person name="Doudna J."/>
            <person name="Cate J.H.D."/>
            <person name="Banfield J.F."/>
        </authorList>
    </citation>
    <scope>NUCLEOTIDE SEQUENCE</scope>
    <source>
        <strain evidence="3">NC_groundwater_717_Ag_S-0.2um_59_8</strain>
    </source>
</reference>
<comment type="caution">
    <text evidence="3">The sequence shown here is derived from an EMBL/GenBank/DDBJ whole genome shotgun (WGS) entry which is preliminary data.</text>
</comment>
<dbReference type="Proteomes" id="UP000741360">
    <property type="component" value="Unassembled WGS sequence"/>
</dbReference>
<evidence type="ECO:0000256" key="1">
    <source>
        <dbReference type="SAM" id="MobiDB-lite"/>
    </source>
</evidence>
<feature type="compositionally biased region" description="Low complexity" evidence="1">
    <location>
        <begin position="1"/>
        <end position="19"/>
    </location>
</feature>
<dbReference type="AlphaFoldDB" id="A0A932GPD6"/>
<protein>
    <submittedName>
        <fullName evidence="3">HD domain-containing protein</fullName>
    </submittedName>
</protein>
<dbReference type="Gene3D" id="1.10.3210.10">
    <property type="entry name" value="Hypothetical protein af1432"/>
    <property type="match status" value="1"/>
</dbReference>
<dbReference type="Pfam" id="PF13487">
    <property type="entry name" value="HD_5"/>
    <property type="match status" value="1"/>
</dbReference>
<dbReference type="PROSITE" id="PS51832">
    <property type="entry name" value="HD_GYP"/>
    <property type="match status" value="1"/>
</dbReference>
<dbReference type="InterPro" id="IPR003607">
    <property type="entry name" value="HD/PDEase_dom"/>
</dbReference>
<gene>
    <name evidence="3" type="ORF">HYY65_06510</name>
</gene>
<dbReference type="SUPFAM" id="SSF109604">
    <property type="entry name" value="HD-domain/PDEase-like"/>
    <property type="match status" value="1"/>
</dbReference>
<name>A0A932GPD6_UNCTE</name>
<sequence>MKRLLPLLPSSSGESPALSPEDKYVPIRLDSVQNNTELDFDLYLENSKNGRKRLYRSRDLVFQDKHRERLLENNVSVLFISRDDVDKYYAYVESHLGTLVSNPDVVPKEKASILYETSIHRIHQILEDPERPENIDRSLVLVDHTIYFLINEERALESLLETMSFDYSTYTHSMNVCALSVLLAQRHGIDDQETLKVLGIGGLLHDVGKSKINPDVLFKKGPLNNDEWKLIKEHPAIGYDLLKAHELIPKRSLSPVRHHHERSDGSGYPDGLPEESIDILASIVRVSDIFDAITTNRCYKKAAPAFEALNIMKDEMKSKRDKEIFQDFIMLLGPKRSKEMLLSH</sequence>
<accession>A0A932GPD6</accession>
<evidence type="ECO:0000259" key="2">
    <source>
        <dbReference type="PROSITE" id="PS51832"/>
    </source>
</evidence>
<feature type="region of interest" description="Disordered" evidence="1">
    <location>
        <begin position="1"/>
        <end position="21"/>
    </location>
</feature>
<dbReference type="InterPro" id="IPR037522">
    <property type="entry name" value="HD_GYP_dom"/>
</dbReference>
<dbReference type="CDD" id="cd00077">
    <property type="entry name" value="HDc"/>
    <property type="match status" value="1"/>
</dbReference>
<evidence type="ECO:0000313" key="3">
    <source>
        <dbReference type="EMBL" id="MBI3014699.1"/>
    </source>
</evidence>
<evidence type="ECO:0000313" key="4">
    <source>
        <dbReference type="Proteomes" id="UP000741360"/>
    </source>
</evidence>
<dbReference type="EMBL" id="JACPSX010000113">
    <property type="protein sequence ID" value="MBI3014699.1"/>
    <property type="molecule type" value="Genomic_DNA"/>
</dbReference>
<dbReference type="PANTHER" id="PTHR43155">
    <property type="entry name" value="CYCLIC DI-GMP PHOSPHODIESTERASE PA4108-RELATED"/>
    <property type="match status" value="1"/>
</dbReference>